<sequence length="496" mass="57166">MKKINLNIEGRKLQLDFNEHFNHLVRINENLNLGAGENYKRMGLTYVDVPEIVGITGACENVDTLFKVNNHMDIPLFFTQTGQLSLEQALQSLPGAFTVIHSGRDEEEEDERHLRQFRLTEEEFDCTLAGMRRSNYDEEKMFEALLKHIQKTIQAMVRKILENNGEILKRKYKRNIDRLHEATKTDFLRINYEDAVVLLNKKGYNSVKFGDDLKADHEAKIVALLNGKSKELPVFITKYPKEIKFFNMKVYNRDPQVVLSADLIFPYAGEGTGSAVREHDYEKLNERLITSTMYKLHTQRGGTYNDFKWYLDIIKNKLSDPHAGYGIGNERVLQYVFGEKDIRSVSLFSLLNQQTGDWDKKKYGQAAILTTAKKHILLSIGKPQDKNFLLPHIKKLSKKSQFILYATEQTDEFLKKNRVMTSFVYKISQIGKSPNISDLLGRRVFDLIINIPKRDEFKESKEFTDGKLIRKGAVQMGISLITNPEVAVEVIDNLAE</sequence>
<comment type="caution">
    <text evidence="7">The sequence shown here is derived from an EMBL/GenBank/DDBJ whole genome shotgun (WGS) entry which is preliminary data.</text>
</comment>
<dbReference type="Proteomes" id="UP000177026">
    <property type="component" value="Unassembled WGS sequence"/>
</dbReference>
<feature type="domain" description="MGS-like" evidence="6">
    <location>
        <begin position="367"/>
        <end position="496"/>
    </location>
</feature>
<evidence type="ECO:0000256" key="2">
    <source>
        <dbReference type="ARBA" id="ARBA00022741"/>
    </source>
</evidence>
<dbReference type="SUPFAM" id="SSF55681">
    <property type="entry name" value="Class II aaRS and biotin synthetases"/>
    <property type="match status" value="1"/>
</dbReference>
<dbReference type="Gene3D" id="3.30.930.10">
    <property type="entry name" value="Bira Bifunctional Protein, Domain 2"/>
    <property type="match status" value="1"/>
</dbReference>
<evidence type="ECO:0000313" key="8">
    <source>
        <dbReference type="Proteomes" id="UP000177026"/>
    </source>
</evidence>
<evidence type="ECO:0000256" key="3">
    <source>
        <dbReference type="ARBA" id="ARBA00022840"/>
    </source>
</evidence>
<dbReference type="SMART" id="SM00851">
    <property type="entry name" value="MGS"/>
    <property type="match status" value="1"/>
</dbReference>
<keyword evidence="1" id="KW-0436">Ligase</keyword>
<keyword evidence="5" id="KW-0030">Aminoacyl-tRNA synthetase</keyword>
<evidence type="ECO:0000313" key="7">
    <source>
        <dbReference type="EMBL" id="OGK20100.1"/>
    </source>
</evidence>
<name>A0A1F7GM29_9BACT</name>
<dbReference type="PANTHER" id="PTHR22594">
    <property type="entry name" value="ASPARTYL/LYSYL-TRNA SYNTHETASE"/>
    <property type="match status" value="1"/>
</dbReference>
<dbReference type="AlphaFoldDB" id="A0A1F7GM29"/>
<evidence type="ECO:0000256" key="1">
    <source>
        <dbReference type="ARBA" id="ARBA00022598"/>
    </source>
</evidence>
<dbReference type="InterPro" id="IPR045864">
    <property type="entry name" value="aa-tRNA-synth_II/BPL/LPL"/>
</dbReference>
<dbReference type="GO" id="GO:0005524">
    <property type="term" value="F:ATP binding"/>
    <property type="evidence" value="ECO:0007669"/>
    <property type="project" value="UniProtKB-KW"/>
</dbReference>
<keyword evidence="4" id="KW-0648">Protein biosynthesis</keyword>
<keyword evidence="3" id="KW-0067">ATP-binding</keyword>
<dbReference type="PROSITE" id="PS51855">
    <property type="entry name" value="MGS"/>
    <property type="match status" value="1"/>
</dbReference>
<dbReference type="InterPro" id="IPR004364">
    <property type="entry name" value="Aa-tRNA-synt_II"/>
</dbReference>
<dbReference type="InterPro" id="IPR011607">
    <property type="entry name" value="MGS-like_dom"/>
</dbReference>
<accession>A0A1F7GM29</accession>
<dbReference type="GO" id="GO:0004812">
    <property type="term" value="F:aminoacyl-tRNA ligase activity"/>
    <property type="evidence" value="ECO:0007669"/>
    <property type="project" value="UniProtKB-KW"/>
</dbReference>
<dbReference type="Pfam" id="PF00152">
    <property type="entry name" value="tRNA-synt_2"/>
    <property type="match status" value="1"/>
</dbReference>
<gene>
    <name evidence="7" type="ORF">A2866_01065</name>
</gene>
<evidence type="ECO:0000256" key="4">
    <source>
        <dbReference type="ARBA" id="ARBA00022917"/>
    </source>
</evidence>
<proteinExistence type="predicted"/>
<dbReference type="Gene3D" id="3.40.50.1380">
    <property type="entry name" value="Methylglyoxal synthase-like domain"/>
    <property type="match status" value="1"/>
</dbReference>
<evidence type="ECO:0000259" key="6">
    <source>
        <dbReference type="PROSITE" id="PS51855"/>
    </source>
</evidence>
<dbReference type="InterPro" id="IPR036914">
    <property type="entry name" value="MGS-like_dom_sf"/>
</dbReference>
<evidence type="ECO:0000256" key="5">
    <source>
        <dbReference type="ARBA" id="ARBA00023146"/>
    </source>
</evidence>
<dbReference type="SUPFAM" id="SSF52335">
    <property type="entry name" value="Methylglyoxal synthase-like"/>
    <property type="match status" value="1"/>
</dbReference>
<dbReference type="PANTHER" id="PTHR22594:SF34">
    <property type="entry name" value="ASPARAGINE--TRNA LIGASE, MITOCHONDRIAL-RELATED"/>
    <property type="match status" value="1"/>
</dbReference>
<protein>
    <recommendedName>
        <fullName evidence="6">MGS-like domain-containing protein</fullName>
    </recommendedName>
</protein>
<dbReference type="EMBL" id="MFZI01000040">
    <property type="protein sequence ID" value="OGK20100.1"/>
    <property type="molecule type" value="Genomic_DNA"/>
</dbReference>
<organism evidence="7 8">
    <name type="scientific">Candidatus Roizmanbacteria bacterium RIFCSPHIGHO2_01_FULL_39_8</name>
    <dbReference type="NCBI Taxonomy" id="1802033"/>
    <lineage>
        <taxon>Bacteria</taxon>
        <taxon>Candidatus Roizmaniibacteriota</taxon>
    </lineage>
</organism>
<dbReference type="Pfam" id="PF02142">
    <property type="entry name" value="MGS"/>
    <property type="match status" value="1"/>
</dbReference>
<keyword evidence="2" id="KW-0547">Nucleotide-binding</keyword>
<reference evidence="7 8" key="1">
    <citation type="journal article" date="2016" name="Nat. Commun.">
        <title>Thousands of microbial genomes shed light on interconnected biogeochemical processes in an aquifer system.</title>
        <authorList>
            <person name="Anantharaman K."/>
            <person name="Brown C.T."/>
            <person name="Hug L.A."/>
            <person name="Sharon I."/>
            <person name="Castelle C.J."/>
            <person name="Probst A.J."/>
            <person name="Thomas B.C."/>
            <person name="Singh A."/>
            <person name="Wilkins M.J."/>
            <person name="Karaoz U."/>
            <person name="Brodie E.L."/>
            <person name="Williams K.H."/>
            <person name="Hubbard S.S."/>
            <person name="Banfield J.F."/>
        </authorList>
    </citation>
    <scope>NUCLEOTIDE SEQUENCE [LARGE SCALE GENOMIC DNA]</scope>
</reference>
<dbReference type="GO" id="GO:0006421">
    <property type="term" value="P:asparaginyl-tRNA aminoacylation"/>
    <property type="evidence" value="ECO:0007669"/>
    <property type="project" value="TreeGrafter"/>
</dbReference>